<dbReference type="Proteomes" id="UP001465976">
    <property type="component" value="Unassembled WGS sequence"/>
</dbReference>
<evidence type="ECO:0000313" key="2">
    <source>
        <dbReference type="Proteomes" id="UP001465976"/>
    </source>
</evidence>
<gene>
    <name evidence="1" type="ORF">V5O48_012447</name>
</gene>
<evidence type="ECO:0000313" key="1">
    <source>
        <dbReference type="EMBL" id="KAL0569517.1"/>
    </source>
</evidence>
<protein>
    <submittedName>
        <fullName evidence="1">Uncharacterized protein</fullName>
    </submittedName>
</protein>
<comment type="caution">
    <text evidence="1">The sequence shown here is derived from an EMBL/GenBank/DDBJ whole genome shotgun (WGS) entry which is preliminary data.</text>
</comment>
<reference evidence="1 2" key="1">
    <citation type="submission" date="2024-02" db="EMBL/GenBank/DDBJ databases">
        <title>A draft genome for the cacao thread blight pathogen Marasmius crinis-equi.</title>
        <authorList>
            <person name="Cohen S.P."/>
            <person name="Baruah I.K."/>
            <person name="Amoako-Attah I."/>
            <person name="Bukari Y."/>
            <person name="Meinhardt L.W."/>
            <person name="Bailey B.A."/>
        </authorList>
    </citation>
    <scope>NUCLEOTIDE SEQUENCE [LARGE SCALE GENOMIC DNA]</scope>
    <source>
        <strain evidence="1 2">GH-76</strain>
    </source>
</reference>
<sequence length="208" mass="22884">MGSFSALRLLDRESTVTFVLRNSACFDEDERIQGFLSSGKAYLVKGDALVRSDVQKRWEAAEKKGGRKIDILLLTEEPHRFPSPKASTSSQPTSLPSLSPTAQSFLNTLSTIPKAQLDPPAQPKLVVVSSAGVTKDSHTVLLSLLKPLYSTIPVPRNDELGLEHLAHYSAGWSWNERDASREVLPADWHKQENFASPGFGTLKDIMVV</sequence>
<keyword evidence="2" id="KW-1185">Reference proteome</keyword>
<organism evidence="1 2">
    <name type="scientific">Marasmius crinis-equi</name>
    <dbReference type="NCBI Taxonomy" id="585013"/>
    <lineage>
        <taxon>Eukaryota</taxon>
        <taxon>Fungi</taxon>
        <taxon>Dikarya</taxon>
        <taxon>Basidiomycota</taxon>
        <taxon>Agaricomycotina</taxon>
        <taxon>Agaricomycetes</taxon>
        <taxon>Agaricomycetidae</taxon>
        <taxon>Agaricales</taxon>
        <taxon>Marasmiineae</taxon>
        <taxon>Marasmiaceae</taxon>
        <taxon>Marasmius</taxon>
    </lineage>
</organism>
<name>A0ABR3F2T3_9AGAR</name>
<accession>A0ABR3F2T3</accession>
<proteinExistence type="predicted"/>
<dbReference type="EMBL" id="JBAHYK010001101">
    <property type="protein sequence ID" value="KAL0569517.1"/>
    <property type="molecule type" value="Genomic_DNA"/>
</dbReference>